<evidence type="ECO:0000256" key="2">
    <source>
        <dbReference type="ARBA" id="ARBA00022552"/>
    </source>
</evidence>
<comment type="similarity">
    <text evidence="6">Belongs to the methyltransferase superfamily. RNA methyltransferase RsmG family.</text>
</comment>
<feature type="binding site" evidence="6">
    <location>
        <position position="85"/>
    </location>
    <ligand>
        <name>S-adenosyl-L-methionine</name>
        <dbReference type="ChEBI" id="CHEBI:59789"/>
    </ligand>
</feature>
<evidence type="ECO:0000256" key="6">
    <source>
        <dbReference type="HAMAP-Rule" id="MF_00074"/>
    </source>
</evidence>
<proteinExistence type="inferred from homology"/>
<dbReference type="Proteomes" id="UP000255367">
    <property type="component" value="Unassembled WGS sequence"/>
</dbReference>
<dbReference type="CDD" id="cd02440">
    <property type="entry name" value="AdoMet_MTases"/>
    <property type="match status" value="1"/>
</dbReference>
<organism evidence="7 8">
    <name type="scientific">Veillonella criceti</name>
    <dbReference type="NCBI Taxonomy" id="103891"/>
    <lineage>
        <taxon>Bacteria</taxon>
        <taxon>Bacillati</taxon>
        <taxon>Bacillota</taxon>
        <taxon>Negativicutes</taxon>
        <taxon>Veillonellales</taxon>
        <taxon>Veillonellaceae</taxon>
        <taxon>Veillonella</taxon>
    </lineage>
</organism>
<dbReference type="Gene3D" id="3.40.50.150">
    <property type="entry name" value="Vaccinia Virus protein VP39"/>
    <property type="match status" value="1"/>
</dbReference>
<evidence type="ECO:0000313" key="7">
    <source>
        <dbReference type="EMBL" id="SUP43950.1"/>
    </source>
</evidence>
<keyword evidence="3 6" id="KW-0489">Methyltransferase</keyword>
<dbReference type="PANTHER" id="PTHR31760:SF0">
    <property type="entry name" value="S-ADENOSYL-L-METHIONINE-DEPENDENT METHYLTRANSFERASES SUPERFAMILY PROTEIN"/>
    <property type="match status" value="1"/>
</dbReference>
<comment type="caution">
    <text evidence="6">Lacks conserved residue(s) required for the propagation of feature annotation.</text>
</comment>
<name>A0A380NN80_9FIRM</name>
<dbReference type="GO" id="GO:0070043">
    <property type="term" value="F:rRNA (guanine-N7-)-methyltransferase activity"/>
    <property type="evidence" value="ECO:0007669"/>
    <property type="project" value="UniProtKB-UniRule"/>
</dbReference>
<dbReference type="PANTHER" id="PTHR31760">
    <property type="entry name" value="S-ADENOSYL-L-METHIONINE-DEPENDENT METHYLTRANSFERASES SUPERFAMILY PROTEIN"/>
    <property type="match status" value="1"/>
</dbReference>
<keyword evidence="2 6" id="KW-0698">rRNA processing</keyword>
<feature type="binding site" evidence="6">
    <location>
        <begin position="131"/>
        <end position="132"/>
    </location>
    <ligand>
        <name>S-adenosyl-L-methionine</name>
        <dbReference type="ChEBI" id="CHEBI:59789"/>
    </ligand>
</feature>
<evidence type="ECO:0000256" key="3">
    <source>
        <dbReference type="ARBA" id="ARBA00022603"/>
    </source>
</evidence>
<dbReference type="OrthoDB" id="9808773at2"/>
<dbReference type="RefSeq" id="WP_115310564.1">
    <property type="nucleotide sequence ID" value="NZ_UHIO01000001.1"/>
</dbReference>
<dbReference type="AlphaFoldDB" id="A0A380NN80"/>
<dbReference type="EMBL" id="UHIO01000001">
    <property type="protein sequence ID" value="SUP43950.1"/>
    <property type="molecule type" value="Genomic_DNA"/>
</dbReference>
<dbReference type="PIRSF" id="PIRSF003078">
    <property type="entry name" value="GidB"/>
    <property type="match status" value="1"/>
</dbReference>
<dbReference type="InterPro" id="IPR029063">
    <property type="entry name" value="SAM-dependent_MTases_sf"/>
</dbReference>
<protein>
    <recommendedName>
        <fullName evidence="6">Ribosomal RNA small subunit methyltransferase G</fullName>
        <ecNumber evidence="6">2.1.1.-</ecNumber>
    </recommendedName>
    <alternativeName>
        <fullName evidence="6">16S rRNA 7-methylguanosine methyltransferase</fullName>
        <shortName evidence="6">16S rRNA m7G methyltransferase</shortName>
    </alternativeName>
</protein>
<keyword evidence="8" id="KW-1185">Reference proteome</keyword>
<keyword evidence="4 6" id="KW-0808">Transferase</keyword>
<evidence type="ECO:0000256" key="5">
    <source>
        <dbReference type="ARBA" id="ARBA00022691"/>
    </source>
</evidence>
<evidence type="ECO:0000256" key="4">
    <source>
        <dbReference type="ARBA" id="ARBA00022679"/>
    </source>
</evidence>
<comment type="function">
    <text evidence="6">Specifically methylates the N7 position of a guanine in 16S rRNA.</text>
</comment>
<accession>A0A380NN80</accession>
<keyword evidence="5 6" id="KW-0949">S-adenosyl-L-methionine</keyword>
<dbReference type="FunFam" id="3.40.50.150:FF:000041">
    <property type="entry name" value="Ribosomal RNA small subunit methyltransferase G"/>
    <property type="match status" value="1"/>
</dbReference>
<dbReference type="HAMAP" id="MF_00074">
    <property type="entry name" value="16SrRNA_methyltr_G"/>
    <property type="match status" value="1"/>
</dbReference>
<reference evidence="7 8" key="1">
    <citation type="submission" date="2018-06" db="EMBL/GenBank/DDBJ databases">
        <authorList>
            <consortium name="Pathogen Informatics"/>
            <person name="Doyle S."/>
        </authorList>
    </citation>
    <scope>NUCLEOTIDE SEQUENCE [LARGE SCALE GENOMIC DNA]</scope>
    <source>
        <strain evidence="7 8">NCTC12020</strain>
    </source>
</reference>
<evidence type="ECO:0000313" key="8">
    <source>
        <dbReference type="Proteomes" id="UP000255367"/>
    </source>
</evidence>
<dbReference type="SUPFAM" id="SSF53335">
    <property type="entry name" value="S-adenosyl-L-methionine-dependent methyltransferases"/>
    <property type="match status" value="1"/>
</dbReference>
<dbReference type="GO" id="GO:0005829">
    <property type="term" value="C:cytosol"/>
    <property type="evidence" value="ECO:0007669"/>
    <property type="project" value="TreeGrafter"/>
</dbReference>
<feature type="binding site" evidence="6">
    <location>
        <position position="150"/>
    </location>
    <ligand>
        <name>S-adenosyl-L-methionine</name>
        <dbReference type="ChEBI" id="CHEBI:59789"/>
    </ligand>
</feature>
<evidence type="ECO:0000256" key="1">
    <source>
        <dbReference type="ARBA" id="ARBA00022490"/>
    </source>
</evidence>
<dbReference type="EC" id="2.1.1.-" evidence="6"/>
<feature type="binding site" evidence="6">
    <location>
        <position position="80"/>
    </location>
    <ligand>
        <name>S-adenosyl-L-methionine</name>
        <dbReference type="ChEBI" id="CHEBI:59789"/>
    </ligand>
</feature>
<keyword evidence="1 6" id="KW-0963">Cytoplasm</keyword>
<sequence length="241" mass="26869">MNFTDNLAVQLEAAGFTVTEKQLEQFTTYYEMLIETNKSLNLTAITDPHEVAVKHFVDSLTALDEGQIVFKTGATLLDLGTGAGFPGIPLAIMRPDLKITLFDSLQKRLTFLESVIKALHISNVTTLHGRAEDLSHMVAHRATYDIVTSRAVARLPILLEWALPYVKQNGYMVALKGAAYEEELQEAKKALQILKGTVDRVKPVQLPTLADKRAIIYVRKTGITPKQYPRKPKEIKTKPLV</sequence>
<dbReference type="NCBIfam" id="TIGR00138">
    <property type="entry name" value="rsmG_gidB"/>
    <property type="match status" value="1"/>
</dbReference>
<dbReference type="InterPro" id="IPR003682">
    <property type="entry name" value="rRNA_ssu_MeTfrase_G"/>
</dbReference>
<dbReference type="Pfam" id="PF02527">
    <property type="entry name" value="GidB"/>
    <property type="match status" value="1"/>
</dbReference>
<gene>
    <name evidence="6 7" type="primary">rsmG</name>
    <name evidence="7" type="ORF">NCTC12020_01428</name>
</gene>
<comment type="subcellular location">
    <subcellularLocation>
        <location evidence="6">Cytoplasm</location>
    </subcellularLocation>
</comment>